<dbReference type="STRING" id="1842532.A7E78_09800"/>
<dbReference type="KEGG" id="pef:A7E78_09800"/>
<sequence length="116" mass="13160">MSQVSPESPPMLMSQVSPESPPEVDLKTLALGNYEDLINRVDLTEDYQVVVRFVRDADSEKKFVVRQDTFVACLRSEKQQVALSDEAETPFVDRVFTGKRLPSLEDVYTDFLTGEK</sequence>
<dbReference type="AlphaFoldDB" id="A0A1L3GQ91"/>
<dbReference type="EMBL" id="CP015519">
    <property type="protein sequence ID" value="APG28109.1"/>
    <property type="molecule type" value="Genomic_DNA"/>
</dbReference>
<name>A0A1L3GQ91_9BACT</name>
<reference evidence="2 3" key="1">
    <citation type="journal article" date="2017" name="Genome Announc.">
        <title>Complete Genome Sequences of Two Acetylene-Fermenting Pelobacter acetylenicus Strains.</title>
        <authorList>
            <person name="Sutton J.M."/>
            <person name="Baesman S.M."/>
            <person name="Fierst J.L."/>
            <person name="Poret-Peterson A.T."/>
            <person name="Oremland R.S."/>
            <person name="Dunlap D.S."/>
            <person name="Akob D.M."/>
        </authorList>
    </citation>
    <scope>NUCLEOTIDE SEQUENCE [LARGE SCALE GENOMIC DNA]</scope>
    <source>
        <strain evidence="2 3">SFB93</strain>
    </source>
</reference>
<evidence type="ECO:0000256" key="1">
    <source>
        <dbReference type="SAM" id="MobiDB-lite"/>
    </source>
</evidence>
<dbReference type="Proteomes" id="UP000182517">
    <property type="component" value="Chromosome"/>
</dbReference>
<evidence type="ECO:0000313" key="3">
    <source>
        <dbReference type="Proteomes" id="UP000182517"/>
    </source>
</evidence>
<proteinExistence type="predicted"/>
<gene>
    <name evidence="2" type="ORF">A7E78_09800</name>
</gene>
<evidence type="ECO:0000313" key="2">
    <source>
        <dbReference type="EMBL" id="APG28109.1"/>
    </source>
</evidence>
<protein>
    <submittedName>
        <fullName evidence="2">Uncharacterized protein</fullName>
    </submittedName>
</protein>
<accession>A0A1L3GQ91</accession>
<keyword evidence="3" id="KW-1185">Reference proteome</keyword>
<feature type="region of interest" description="Disordered" evidence="1">
    <location>
        <begin position="1"/>
        <end position="22"/>
    </location>
</feature>
<organism evidence="2 3">
    <name type="scientific">Syntrophotalea acetylenivorans</name>
    <dbReference type="NCBI Taxonomy" id="1842532"/>
    <lineage>
        <taxon>Bacteria</taxon>
        <taxon>Pseudomonadati</taxon>
        <taxon>Thermodesulfobacteriota</taxon>
        <taxon>Desulfuromonadia</taxon>
        <taxon>Desulfuromonadales</taxon>
        <taxon>Syntrophotaleaceae</taxon>
        <taxon>Syntrophotalea</taxon>
    </lineage>
</organism>